<dbReference type="EMBL" id="CAJNOQ010009975">
    <property type="protein sequence ID" value="CAF1239187.1"/>
    <property type="molecule type" value="Genomic_DNA"/>
</dbReference>
<dbReference type="PANTHER" id="PTHR46865:SF2">
    <property type="entry name" value="MONOOXYGENASE"/>
    <property type="match status" value="1"/>
</dbReference>
<dbReference type="Pfam" id="PF01494">
    <property type="entry name" value="FAD_binding_3"/>
    <property type="match status" value="1"/>
</dbReference>
<dbReference type="InterPro" id="IPR002938">
    <property type="entry name" value="FAD-bd"/>
</dbReference>
<proteinExistence type="predicted"/>
<keyword evidence="1" id="KW-1133">Transmembrane helix</keyword>
<feature type="domain" description="FAD-binding" evidence="2">
    <location>
        <begin position="21"/>
        <end position="333"/>
    </location>
</feature>
<keyword evidence="1" id="KW-0472">Membrane</keyword>
<accession>A0A814ZAN3</accession>
<dbReference type="GO" id="GO:0071949">
    <property type="term" value="F:FAD binding"/>
    <property type="evidence" value="ECO:0007669"/>
    <property type="project" value="InterPro"/>
</dbReference>
<dbReference type="EMBL" id="CAJOBC010009980">
    <property type="protein sequence ID" value="CAF4001355.1"/>
    <property type="molecule type" value="Genomic_DNA"/>
</dbReference>
<feature type="transmembrane region" description="Helical" evidence="1">
    <location>
        <begin position="21"/>
        <end position="38"/>
    </location>
</feature>
<evidence type="ECO:0000313" key="5">
    <source>
        <dbReference type="Proteomes" id="UP000663829"/>
    </source>
</evidence>
<evidence type="ECO:0000259" key="2">
    <source>
        <dbReference type="Pfam" id="PF01494"/>
    </source>
</evidence>
<sequence length="417" mass="46179">MLSVLSRSFSRSSKNSLGNRSVLIVGAGVAGPVLAYFLHRYGVHPVVVERTPQLRTTGQTVDVRGAGREVVRRMGVNSVIREKITREDGLALVDSAGRTQAAFGVKDFGGQGFIADIEILRGELVNILYEQSRNHTQYIFGDHPSSINDQGDHVQVTFASGNIRDFDLVIGADGIRSKTRRLLFSDKSPIHYLNMYTAYFTIPYSQSDGTWARWYNAPKGRTVLIRPDNQGTTRAFLTFRSSQRGYEELDPDMQKELLQKVFADAGFETPRVLNGLMNSNDFYFEAIGQVKMDQWSRGRVTLVGDAGYCASPVSGMGTTLAFVGAYILAGEIGRHHDHTEAFRQYEALMRPYVTKAQKLIPGSIHVASPQTSTGIAFRNALLSFVARPAVTRLLTKLTESKTAEKVTLPDYEIVLAQ</sequence>
<dbReference type="Gene3D" id="3.50.50.60">
    <property type="entry name" value="FAD/NAD(P)-binding domain"/>
    <property type="match status" value="1"/>
</dbReference>
<evidence type="ECO:0000313" key="3">
    <source>
        <dbReference type="EMBL" id="CAF1239187.1"/>
    </source>
</evidence>
<dbReference type="AlphaFoldDB" id="A0A814ZAN3"/>
<organism evidence="3 5">
    <name type="scientific">Didymodactylos carnosus</name>
    <dbReference type="NCBI Taxonomy" id="1234261"/>
    <lineage>
        <taxon>Eukaryota</taxon>
        <taxon>Metazoa</taxon>
        <taxon>Spiralia</taxon>
        <taxon>Gnathifera</taxon>
        <taxon>Rotifera</taxon>
        <taxon>Eurotatoria</taxon>
        <taxon>Bdelloidea</taxon>
        <taxon>Philodinida</taxon>
        <taxon>Philodinidae</taxon>
        <taxon>Didymodactylos</taxon>
    </lineage>
</organism>
<dbReference type="Proteomes" id="UP000663829">
    <property type="component" value="Unassembled WGS sequence"/>
</dbReference>
<reference evidence="3" key="1">
    <citation type="submission" date="2021-02" db="EMBL/GenBank/DDBJ databases">
        <authorList>
            <person name="Nowell W R."/>
        </authorList>
    </citation>
    <scope>NUCLEOTIDE SEQUENCE</scope>
</reference>
<dbReference type="Proteomes" id="UP000681722">
    <property type="component" value="Unassembled WGS sequence"/>
</dbReference>
<dbReference type="PRINTS" id="PR00420">
    <property type="entry name" value="RNGMNOXGNASE"/>
</dbReference>
<dbReference type="SUPFAM" id="SSF51905">
    <property type="entry name" value="FAD/NAD(P)-binding domain"/>
    <property type="match status" value="1"/>
</dbReference>
<dbReference type="InterPro" id="IPR036188">
    <property type="entry name" value="FAD/NAD-bd_sf"/>
</dbReference>
<dbReference type="InterPro" id="IPR051704">
    <property type="entry name" value="FAD_aromatic-hydroxylase"/>
</dbReference>
<keyword evidence="5" id="KW-1185">Reference proteome</keyword>
<keyword evidence="1" id="KW-0812">Transmembrane</keyword>
<protein>
    <recommendedName>
        <fullName evidence="2">FAD-binding domain-containing protein</fullName>
    </recommendedName>
</protein>
<comment type="caution">
    <text evidence="3">The sequence shown here is derived from an EMBL/GenBank/DDBJ whole genome shotgun (WGS) entry which is preliminary data.</text>
</comment>
<name>A0A814ZAN3_9BILA</name>
<dbReference type="PANTHER" id="PTHR46865">
    <property type="entry name" value="OXIDOREDUCTASE-RELATED"/>
    <property type="match status" value="1"/>
</dbReference>
<gene>
    <name evidence="3" type="ORF">GPM918_LOCUS25570</name>
    <name evidence="4" type="ORF">SRO942_LOCUS25576</name>
</gene>
<dbReference type="Gene3D" id="3.30.9.10">
    <property type="entry name" value="D-Amino Acid Oxidase, subunit A, domain 2"/>
    <property type="match status" value="1"/>
</dbReference>
<evidence type="ECO:0000256" key="1">
    <source>
        <dbReference type="SAM" id="Phobius"/>
    </source>
</evidence>
<evidence type="ECO:0000313" key="4">
    <source>
        <dbReference type="EMBL" id="CAF4001355.1"/>
    </source>
</evidence>
<dbReference type="OrthoDB" id="655030at2759"/>